<evidence type="ECO:0000313" key="5">
    <source>
        <dbReference type="Proteomes" id="UP000234206"/>
    </source>
</evidence>
<dbReference type="OrthoDB" id="9804774at2"/>
<reference evidence="4 5" key="1">
    <citation type="submission" date="2017-12" db="EMBL/GenBank/DDBJ databases">
        <title>Phylogenetic diversity of female urinary microbiome.</title>
        <authorList>
            <person name="Thomas-White K."/>
            <person name="Wolfe A.J."/>
        </authorList>
    </citation>
    <scope>NUCLEOTIDE SEQUENCE [LARGE SCALE GENOMIC DNA]</scope>
    <source>
        <strain evidence="4 5">UMB1298</strain>
    </source>
</reference>
<sequence length="264" mass="27518">MAERRSALVVGASRGIGAHLARGFAAAGWDLALTARDAGDLAVVADDCHAHGATVSCHVLEVTDAEAVDEVVAASWQEHAGLDAALVVAGVIETEAPLWEVDVEELWRVIEVNVRGPLLVAHALAPRMLEAGCGRVVMLNSGSGTRNSGTYAAYGASKSALSRITGGLHEAGAERALRAFDLAPGVVRTDMTASMPMHDDRTDWTEPAEVVELALALADGRLDAWSGRMVRAGADTVETLRQVTPSGPARTLGLRSYGPGDPLA</sequence>
<dbReference type="SUPFAM" id="SSF51735">
    <property type="entry name" value="NAD(P)-binding Rossmann-fold domains"/>
    <property type="match status" value="1"/>
</dbReference>
<name>A0A2I1PB47_9MICO</name>
<dbReference type="PROSITE" id="PS00061">
    <property type="entry name" value="ADH_SHORT"/>
    <property type="match status" value="1"/>
</dbReference>
<keyword evidence="5" id="KW-1185">Reference proteome</keyword>
<dbReference type="PANTHER" id="PTHR44196">
    <property type="entry name" value="DEHYDROGENASE/REDUCTASE SDR FAMILY MEMBER 7B"/>
    <property type="match status" value="1"/>
</dbReference>
<evidence type="ECO:0000256" key="1">
    <source>
        <dbReference type="ARBA" id="ARBA00006484"/>
    </source>
</evidence>
<accession>A0A2I1PB47</accession>
<dbReference type="AlphaFoldDB" id="A0A2I1PB47"/>
<evidence type="ECO:0000313" key="4">
    <source>
        <dbReference type="EMBL" id="PKZ41848.1"/>
    </source>
</evidence>
<proteinExistence type="inferred from homology"/>
<dbReference type="GO" id="GO:0016020">
    <property type="term" value="C:membrane"/>
    <property type="evidence" value="ECO:0007669"/>
    <property type="project" value="TreeGrafter"/>
</dbReference>
<gene>
    <name evidence="4" type="ORF">CYJ76_05160</name>
</gene>
<evidence type="ECO:0000256" key="3">
    <source>
        <dbReference type="SAM" id="MobiDB-lite"/>
    </source>
</evidence>
<dbReference type="PRINTS" id="PR00081">
    <property type="entry name" value="GDHRDH"/>
</dbReference>
<feature type="region of interest" description="Disordered" evidence="3">
    <location>
        <begin position="245"/>
        <end position="264"/>
    </location>
</feature>
<comment type="similarity">
    <text evidence="1">Belongs to the short-chain dehydrogenases/reductases (SDR) family.</text>
</comment>
<dbReference type="InterPro" id="IPR020904">
    <property type="entry name" value="Sc_DH/Rdtase_CS"/>
</dbReference>
<dbReference type="Proteomes" id="UP000234206">
    <property type="component" value="Unassembled WGS sequence"/>
</dbReference>
<comment type="caution">
    <text evidence="4">The sequence shown here is derived from an EMBL/GenBank/DDBJ whole genome shotgun (WGS) entry which is preliminary data.</text>
</comment>
<dbReference type="CDD" id="cd05233">
    <property type="entry name" value="SDR_c"/>
    <property type="match status" value="1"/>
</dbReference>
<keyword evidence="2" id="KW-0560">Oxidoreductase</keyword>
<dbReference type="GO" id="GO:0016491">
    <property type="term" value="F:oxidoreductase activity"/>
    <property type="evidence" value="ECO:0007669"/>
    <property type="project" value="UniProtKB-KW"/>
</dbReference>
<dbReference type="InterPro" id="IPR002347">
    <property type="entry name" value="SDR_fam"/>
</dbReference>
<dbReference type="EMBL" id="PKIZ01000008">
    <property type="protein sequence ID" value="PKZ41848.1"/>
    <property type="molecule type" value="Genomic_DNA"/>
</dbReference>
<protein>
    <submittedName>
        <fullName evidence="4">NAD(P)-dependent oxidoreductase</fullName>
    </submittedName>
</protein>
<evidence type="ECO:0000256" key="2">
    <source>
        <dbReference type="ARBA" id="ARBA00023002"/>
    </source>
</evidence>
<dbReference type="InterPro" id="IPR036291">
    <property type="entry name" value="NAD(P)-bd_dom_sf"/>
</dbReference>
<dbReference type="Gene3D" id="3.40.50.720">
    <property type="entry name" value="NAD(P)-binding Rossmann-like Domain"/>
    <property type="match status" value="1"/>
</dbReference>
<dbReference type="PANTHER" id="PTHR44196:SF1">
    <property type="entry name" value="DEHYDROGENASE_REDUCTASE SDR FAMILY MEMBER 7B"/>
    <property type="match status" value="1"/>
</dbReference>
<dbReference type="Pfam" id="PF00106">
    <property type="entry name" value="adh_short"/>
    <property type="match status" value="1"/>
</dbReference>
<organism evidence="4 5">
    <name type="scientific">Kytococcus schroeteri</name>
    <dbReference type="NCBI Taxonomy" id="138300"/>
    <lineage>
        <taxon>Bacteria</taxon>
        <taxon>Bacillati</taxon>
        <taxon>Actinomycetota</taxon>
        <taxon>Actinomycetes</taxon>
        <taxon>Micrococcales</taxon>
        <taxon>Kytococcaceae</taxon>
        <taxon>Kytococcus</taxon>
    </lineage>
</organism>
<dbReference type="RefSeq" id="WP_070703854.1">
    <property type="nucleotide sequence ID" value="NZ_PKIZ01000008.1"/>
</dbReference>